<dbReference type="EMBL" id="FQZR01000003">
    <property type="protein sequence ID" value="SHI99052.1"/>
    <property type="molecule type" value="Genomic_DNA"/>
</dbReference>
<evidence type="ECO:0000313" key="3">
    <source>
        <dbReference type="EMBL" id="SHI99052.1"/>
    </source>
</evidence>
<dbReference type="Gene3D" id="3.30.450.20">
    <property type="entry name" value="PAS domain"/>
    <property type="match status" value="1"/>
</dbReference>
<dbReference type="Pfam" id="PF08448">
    <property type="entry name" value="PAS_4"/>
    <property type="match status" value="1"/>
</dbReference>
<feature type="domain" description="PAS fold-4" evidence="2">
    <location>
        <begin position="159"/>
        <end position="261"/>
    </location>
</feature>
<keyword evidence="1" id="KW-1133">Transmembrane helix</keyword>
<keyword evidence="1" id="KW-0812">Transmembrane</keyword>
<dbReference type="InterPro" id="IPR035965">
    <property type="entry name" value="PAS-like_dom_sf"/>
</dbReference>
<protein>
    <submittedName>
        <fullName evidence="3">PAS fold-containing protein</fullName>
    </submittedName>
</protein>
<evidence type="ECO:0000313" key="4">
    <source>
        <dbReference type="Proteomes" id="UP000184001"/>
    </source>
</evidence>
<name>A0A8G2C8V5_9BACT</name>
<accession>A0A8G2C8V5</accession>
<feature type="transmembrane region" description="Helical" evidence="1">
    <location>
        <begin position="36"/>
        <end position="57"/>
    </location>
</feature>
<sequence length="271" mass="29697">MILNMNRCVLLCRNEHTGGYFLLLFRNAKFSIATKFAVAAAIFFSCSGLVVLCALLTLAASSPLTPMDILWLMACCAAITVPCFYYLFNKLCRGMVCRPLEALTYTATELGSAPLPTEIPKEFELDALTMALVRSGEVFSRRMQNATERRSYFESLFKGMPGYVSVVDTSFTIVHANNAFMETFAIAEGRSCRHVCTREFPGGNCPVAKVFISQEPVVVTEEGMYPDGTAALWLVSVSPVFDAMGQLTAAIESRLDISEVVKADVCSLYGT</sequence>
<comment type="caution">
    <text evidence="3">The sequence shown here is derived from an EMBL/GenBank/DDBJ whole genome shotgun (WGS) entry which is preliminary data.</text>
</comment>
<dbReference type="InterPro" id="IPR013656">
    <property type="entry name" value="PAS_4"/>
</dbReference>
<reference evidence="3 4" key="1">
    <citation type="submission" date="2016-11" db="EMBL/GenBank/DDBJ databases">
        <authorList>
            <person name="Varghese N."/>
            <person name="Submissions S."/>
        </authorList>
    </citation>
    <scope>NUCLEOTIDE SEQUENCE [LARGE SCALE GENOMIC DNA]</scope>
    <source>
        <strain evidence="3 4">DSM 17919</strain>
    </source>
</reference>
<dbReference type="Proteomes" id="UP000184001">
    <property type="component" value="Unassembled WGS sequence"/>
</dbReference>
<evidence type="ECO:0000259" key="2">
    <source>
        <dbReference type="Pfam" id="PF08448"/>
    </source>
</evidence>
<keyword evidence="1" id="KW-0472">Membrane</keyword>
<organism evidence="3 4">
    <name type="scientific">Halodesulfovibrio aestuarii</name>
    <dbReference type="NCBI Taxonomy" id="126333"/>
    <lineage>
        <taxon>Bacteria</taxon>
        <taxon>Pseudomonadati</taxon>
        <taxon>Thermodesulfobacteriota</taxon>
        <taxon>Desulfovibrionia</taxon>
        <taxon>Desulfovibrionales</taxon>
        <taxon>Desulfovibrionaceae</taxon>
        <taxon>Halodesulfovibrio</taxon>
    </lineage>
</organism>
<gene>
    <name evidence="3" type="ORF">SAMN05660830_01291</name>
</gene>
<evidence type="ECO:0000256" key="1">
    <source>
        <dbReference type="SAM" id="Phobius"/>
    </source>
</evidence>
<proteinExistence type="predicted"/>
<feature type="transmembrane region" description="Helical" evidence="1">
    <location>
        <begin position="69"/>
        <end position="88"/>
    </location>
</feature>
<dbReference type="AlphaFoldDB" id="A0A8G2C8V5"/>
<dbReference type="SUPFAM" id="SSF55785">
    <property type="entry name" value="PYP-like sensor domain (PAS domain)"/>
    <property type="match status" value="1"/>
</dbReference>